<keyword evidence="2" id="KW-1185">Reference proteome</keyword>
<evidence type="ECO:0000313" key="1">
    <source>
        <dbReference type="EMBL" id="AFL86317.1"/>
    </source>
</evidence>
<accession>I3ZAP9</accession>
<dbReference type="EMBL" id="CP003281">
    <property type="protein sequence ID" value="AFL86317.1"/>
    <property type="molecule type" value="Genomic_DNA"/>
</dbReference>
<name>I3ZAP9_BELBD</name>
<organism evidence="1 2">
    <name type="scientific">Belliella baltica (strain DSM 15883 / CIP 108006 / LMG 21964 / BA134)</name>
    <dbReference type="NCBI Taxonomy" id="866536"/>
    <lineage>
        <taxon>Bacteria</taxon>
        <taxon>Pseudomonadati</taxon>
        <taxon>Bacteroidota</taxon>
        <taxon>Cytophagia</taxon>
        <taxon>Cytophagales</taxon>
        <taxon>Cyclobacteriaceae</taxon>
        <taxon>Belliella</taxon>
    </lineage>
</organism>
<dbReference type="KEGG" id="bbd:Belba_3837"/>
<protein>
    <submittedName>
        <fullName evidence="1">Uncharacterized protein</fullName>
    </submittedName>
</protein>
<reference evidence="2" key="1">
    <citation type="submission" date="2012-06" db="EMBL/GenBank/DDBJ databases">
        <title>The complete genome of Belliella baltica DSM 15883.</title>
        <authorList>
            <person name="Lucas S."/>
            <person name="Copeland A."/>
            <person name="Lapidus A."/>
            <person name="Goodwin L."/>
            <person name="Pitluck S."/>
            <person name="Peters L."/>
            <person name="Mikhailova N."/>
            <person name="Davenport K."/>
            <person name="Kyrpides N."/>
            <person name="Mavromatis K."/>
            <person name="Pagani I."/>
            <person name="Ivanova N."/>
            <person name="Ovchinnikova G."/>
            <person name="Zeytun A."/>
            <person name="Detter J.C."/>
            <person name="Han C."/>
            <person name="Land M."/>
            <person name="Hauser L."/>
            <person name="Markowitz V."/>
            <person name="Cheng J.-F."/>
            <person name="Hugenholtz P."/>
            <person name="Woyke T."/>
            <person name="Wu D."/>
            <person name="Tindall B."/>
            <person name="Pomrenke H."/>
            <person name="Brambilla E."/>
            <person name="Klenk H.-P."/>
            <person name="Eisen J.A."/>
        </authorList>
    </citation>
    <scope>NUCLEOTIDE SEQUENCE [LARGE SCALE GENOMIC DNA]</scope>
    <source>
        <strain evidence="2">DSM 15883 / CIP 108006 / LMG 21964 / BA134</strain>
    </source>
</reference>
<dbReference type="AlphaFoldDB" id="I3ZAP9"/>
<gene>
    <name evidence="1" type="ordered locus">Belba_3837</name>
</gene>
<sequence>MNNRKILAFTNRALFKYPSYNQYFEIIFFDTLVFDYLLSMKEIVDNRNHSNGRW</sequence>
<dbReference type="HOGENOM" id="CLU_3040804_0_0_10"/>
<dbReference type="Proteomes" id="UP000006050">
    <property type="component" value="Chromosome"/>
</dbReference>
<evidence type="ECO:0000313" key="2">
    <source>
        <dbReference type="Proteomes" id="UP000006050"/>
    </source>
</evidence>
<dbReference type="RefSeq" id="WP_014774250.1">
    <property type="nucleotide sequence ID" value="NC_018010.1"/>
</dbReference>
<proteinExistence type="predicted"/>